<sequence length="544" mass="60191">MATDNEFHQSDILSDRQHSQDVSISQILDHGSISFGRFSVETLAWEKRSVFRHNRCQEELEKYKSNGLVAQKKAYFEEYYKKIRALKVLQAEHQETTEPDLCPDGKINASQSENDNCDDLSQVTKSGNETVANLGSVADKPVQLNLSDCNDSTNKVIVTEETSKTLSIEPEHDRIGASLSPTPSITRSLKSSQPDSPVSDPVKNDANKPKKHASPVLKSKGNAALPRNKPKLDCKVTRPRDDVKASEESRPHPPHHSTAKRDNNLLPSKCNTRSSATDNNFNHVSARKPLTEVCSSATVHLASTRSRLVSFSPSGRSHPKKETSNGKNLVDTLRTNPPVRSRSVQPSEQKSVPGGLKNIAIEKRSCTGVSRKPLDLGSEQMRPKVGLSENQRPKSMSCTGVSRKPLDLGSEQMRPKVGLSENQRPKSMSCIGVSRKPLDLGNQQMRPKVGLSESKRPKSMFTNKPTKNKANQNFGADYDRKNCGKERKQKEGDEESNTARRRYPKSAATVASSTRKNVKLVHKNQGLGLSHILERNQGTVRVTV</sequence>
<protein>
    <recommendedName>
        <fullName evidence="4">TPX2 C-terminal domain-containing protein</fullName>
    </recommendedName>
</protein>
<keyword evidence="3" id="KW-1185">Reference proteome</keyword>
<gene>
    <name evidence="2" type="ORF">DVH24_016609</name>
</gene>
<feature type="region of interest" description="Disordered" evidence="1">
    <location>
        <begin position="96"/>
        <end position="119"/>
    </location>
</feature>
<evidence type="ECO:0000313" key="2">
    <source>
        <dbReference type="EMBL" id="RXH73787.1"/>
    </source>
</evidence>
<dbReference type="PANTHER" id="PTHR47067">
    <property type="entry name" value="TPX2 (TARGETING PROTEIN FOR XKLP2) PROTEIN FAMILY-RELATED"/>
    <property type="match status" value="1"/>
</dbReference>
<feature type="compositionally biased region" description="Polar residues" evidence="1">
    <location>
        <begin position="460"/>
        <end position="474"/>
    </location>
</feature>
<evidence type="ECO:0008006" key="4">
    <source>
        <dbReference type="Google" id="ProtNLM"/>
    </source>
</evidence>
<organism evidence="2 3">
    <name type="scientific">Malus domestica</name>
    <name type="common">Apple</name>
    <name type="synonym">Pyrus malus</name>
    <dbReference type="NCBI Taxonomy" id="3750"/>
    <lineage>
        <taxon>Eukaryota</taxon>
        <taxon>Viridiplantae</taxon>
        <taxon>Streptophyta</taxon>
        <taxon>Embryophyta</taxon>
        <taxon>Tracheophyta</taxon>
        <taxon>Spermatophyta</taxon>
        <taxon>Magnoliopsida</taxon>
        <taxon>eudicotyledons</taxon>
        <taxon>Gunneridae</taxon>
        <taxon>Pentapetalae</taxon>
        <taxon>rosids</taxon>
        <taxon>fabids</taxon>
        <taxon>Rosales</taxon>
        <taxon>Rosaceae</taxon>
        <taxon>Amygdaloideae</taxon>
        <taxon>Maleae</taxon>
        <taxon>Malus</taxon>
    </lineage>
</organism>
<accession>A0A498HW71</accession>
<feature type="region of interest" description="Disordered" evidence="1">
    <location>
        <begin position="308"/>
        <end position="356"/>
    </location>
</feature>
<dbReference type="Proteomes" id="UP000290289">
    <property type="component" value="Chromosome 15"/>
</dbReference>
<feature type="region of interest" description="Disordered" evidence="1">
    <location>
        <begin position="164"/>
        <end position="283"/>
    </location>
</feature>
<feature type="compositionally biased region" description="Polar residues" evidence="1">
    <location>
        <begin position="388"/>
        <end position="400"/>
    </location>
</feature>
<dbReference type="PANTHER" id="PTHR47067:SF4">
    <property type="entry name" value="PROTEIN WVD2-LIKE 7 ISOFORM X1"/>
    <property type="match status" value="1"/>
</dbReference>
<name>A0A498HW71_MALDO</name>
<evidence type="ECO:0000256" key="1">
    <source>
        <dbReference type="SAM" id="MobiDB-lite"/>
    </source>
</evidence>
<feature type="compositionally biased region" description="Basic and acidic residues" evidence="1">
    <location>
        <begin position="477"/>
        <end position="491"/>
    </location>
</feature>
<feature type="compositionally biased region" description="Polar residues" evidence="1">
    <location>
        <begin position="108"/>
        <end position="119"/>
    </location>
</feature>
<feature type="compositionally biased region" description="Low complexity" evidence="1">
    <location>
        <begin position="191"/>
        <end position="201"/>
    </location>
</feature>
<feature type="region of interest" description="Disordered" evidence="1">
    <location>
        <begin position="370"/>
        <end position="509"/>
    </location>
</feature>
<dbReference type="AlphaFoldDB" id="A0A498HW71"/>
<dbReference type="InterPro" id="IPR044216">
    <property type="entry name" value="WDL7"/>
</dbReference>
<dbReference type="EMBL" id="RDQH01000341">
    <property type="protein sequence ID" value="RXH73787.1"/>
    <property type="molecule type" value="Genomic_DNA"/>
</dbReference>
<feature type="compositionally biased region" description="Basic and acidic residues" evidence="1">
    <location>
        <begin position="230"/>
        <end position="251"/>
    </location>
</feature>
<comment type="caution">
    <text evidence="2">The sequence shown here is derived from an EMBL/GenBank/DDBJ whole genome shotgun (WGS) entry which is preliminary data.</text>
</comment>
<evidence type="ECO:0000313" key="3">
    <source>
        <dbReference type="Proteomes" id="UP000290289"/>
    </source>
</evidence>
<reference evidence="2 3" key="1">
    <citation type="submission" date="2018-10" db="EMBL/GenBank/DDBJ databases">
        <title>A high-quality apple genome assembly.</title>
        <authorList>
            <person name="Hu J."/>
        </authorList>
    </citation>
    <scope>NUCLEOTIDE SEQUENCE [LARGE SCALE GENOMIC DNA]</scope>
    <source>
        <strain evidence="3">cv. HFTH1</strain>
        <tissue evidence="2">Young leaf</tissue>
    </source>
</reference>
<feature type="compositionally biased region" description="Polar residues" evidence="1">
    <location>
        <begin position="179"/>
        <end position="190"/>
    </location>
</feature>
<proteinExistence type="predicted"/>
<feature type="compositionally biased region" description="Polar residues" evidence="1">
    <location>
        <begin position="265"/>
        <end position="283"/>
    </location>
</feature>